<dbReference type="GO" id="GO:0008643">
    <property type="term" value="P:carbohydrate transport"/>
    <property type="evidence" value="ECO:0007669"/>
    <property type="project" value="InterPro"/>
</dbReference>
<name>A0A174GTR7_9FIRM</name>
<accession>A0A174GTR7</accession>
<evidence type="ECO:0000313" key="3">
    <source>
        <dbReference type="Proteomes" id="UP000095544"/>
    </source>
</evidence>
<gene>
    <name evidence="2" type="primary">yicJ</name>
    <name evidence="2" type="ORF">ERS852491_02884</name>
</gene>
<sequence>MGSKKYLKWYNQVGYGFGALGNNILYALPTYFVMIYMTDSVGLRAGMIGTLMVVSKLFDGFTDIVCGRLIDRTHTKMGKARPWMFFSMFGAAVCLTATFAIPERLGTTAKYAWFFIFYTSVNAIFYTANSIAYNALTALATKNESERVGMGTWSVVGGYIAQIGLGYLGVSLSSAYGWRNTAIIFSVIALVFNSITFLTIKELPEEELNASDETEEEQENATDETGEKVSFWKAMKVLFTNRFYIIILAIMILVYVYAGLSSVGTYWFTYIMGDAGKLGTYSLCIGIPAYVGVLLNVPLVKKFGVYKTVFGTEILTALFFGIAIPFGLSGNFALFVVMCALANLFSSPYNCCLNTMIAKASDYSFNKDHVRLAGTMYSCTSVGIKVGSALGTGLCGWLLELGNYVANAKVQPASSIAVLNFMFVIAPFIIFAVIALLCGLMDIDKAQAKLNKTIVAKNE</sequence>
<feature type="transmembrane region" description="Helical" evidence="1">
    <location>
        <begin position="83"/>
        <end position="101"/>
    </location>
</feature>
<dbReference type="GO" id="GO:0015293">
    <property type="term" value="F:symporter activity"/>
    <property type="evidence" value="ECO:0007669"/>
    <property type="project" value="InterPro"/>
</dbReference>
<dbReference type="InterPro" id="IPR039672">
    <property type="entry name" value="MFS_2"/>
</dbReference>
<keyword evidence="1" id="KW-0472">Membrane</keyword>
<feature type="transmembrane region" description="Helical" evidence="1">
    <location>
        <begin position="309"/>
        <end position="326"/>
    </location>
</feature>
<dbReference type="Proteomes" id="UP000095544">
    <property type="component" value="Unassembled WGS sequence"/>
</dbReference>
<feature type="transmembrane region" description="Helical" evidence="1">
    <location>
        <begin position="243"/>
        <end position="268"/>
    </location>
</feature>
<organism evidence="2 3">
    <name type="scientific">Faecalicatena contorta</name>
    <dbReference type="NCBI Taxonomy" id="39482"/>
    <lineage>
        <taxon>Bacteria</taxon>
        <taxon>Bacillati</taxon>
        <taxon>Bacillota</taxon>
        <taxon>Clostridia</taxon>
        <taxon>Lachnospirales</taxon>
        <taxon>Lachnospiraceae</taxon>
        <taxon>Faecalicatena</taxon>
    </lineage>
</organism>
<feature type="transmembrane region" description="Helical" evidence="1">
    <location>
        <begin position="12"/>
        <end position="37"/>
    </location>
</feature>
<feature type="transmembrane region" description="Helical" evidence="1">
    <location>
        <begin position="148"/>
        <end position="170"/>
    </location>
</feature>
<dbReference type="PANTHER" id="PTHR11328:SF24">
    <property type="entry name" value="MAJOR FACILITATOR SUPERFAMILY (MFS) PROFILE DOMAIN-CONTAINING PROTEIN"/>
    <property type="match status" value="1"/>
</dbReference>
<dbReference type="InterPro" id="IPR036259">
    <property type="entry name" value="MFS_trans_sf"/>
</dbReference>
<proteinExistence type="predicted"/>
<dbReference type="SUPFAM" id="SSF103473">
    <property type="entry name" value="MFS general substrate transporter"/>
    <property type="match status" value="1"/>
</dbReference>
<feature type="transmembrane region" description="Helical" evidence="1">
    <location>
        <begin position="113"/>
        <end position="136"/>
    </location>
</feature>
<feature type="transmembrane region" description="Helical" evidence="1">
    <location>
        <begin position="374"/>
        <end position="399"/>
    </location>
</feature>
<dbReference type="AlphaFoldDB" id="A0A174GTR7"/>
<protein>
    <submittedName>
        <fullName evidence="2">Inner membrane symporter yicJ</fullName>
    </submittedName>
</protein>
<reference evidence="2 3" key="1">
    <citation type="submission" date="2015-09" db="EMBL/GenBank/DDBJ databases">
        <authorList>
            <consortium name="Pathogen Informatics"/>
        </authorList>
    </citation>
    <scope>NUCLEOTIDE SEQUENCE [LARGE SCALE GENOMIC DNA]</scope>
    <source>
        <strain evidence="2 3">2789STDY5834876</strain>
    </source>
</reference>
<dbReference type="RefSeq" id="WP_055153813.1">
    <property type="nucleotide sequence ID" value="NZ_CYZU01000027.1"/>
</dbReference>
<keyword evidence="1" id="KW-0812">Transmembrane</keyword>
<dbReference type="PANTHER" id="PTHR11328">
    <property type="entry name" value="MAJOR FACILITATOR SUPERFAMILY DOMAIN-CONTAINING PROTEIN"/>
    <property type="match status" value="1"/>
</dbReference>
<dbReference type="STRING" id="39482.ERS852491_02884"/>
<dbReference type="EMBL" id="CYZU01000027">
    <property type="protein sequence ID" value="CUO66092.1"/>
    <property type="molecule type" value="Genomic_DNA"/>
</dbReference>
<feature type="transmembrane region" description="Helical" evidence="1">
    <location>
        <begin position="419"/>
        <end position="440"/>
    </location>
</feature>
<dbReference type="OrthoDB" id="9764596at2"/>
<dbReference type="Gene3D" id="1.20.1250.20">
    <property type="entry name" value="MFS general substrate transporter like domains"/>
    <property type="match status" value="1"/>
</dbReference>
<dbReference type="GO" id="GO:0005886">
    <property type="term" value="C:plasma membrane"/>
    <property type="evidence" value="ECO:0007669"/>
    <property type="project" value="TreeGrafter"/>
</dbReference>
<evidence type="ECO:0000256" key="1">
    <source>
        <dbReference type="SAM" id="Phobius"/>
    </source>
</evidence>
<feature type="transmembrane region" description="Helical" evidence="1">
    <location>
        <begin position="182"/>
        <end position="200"/>
    </location>
</feature>
<evidence type="ECO:0000313" key="2">
    <source>
        <dbReference type="EMBL" id="CUO66092.1"/>
    </source>
</evidence>
<feature type="transmembrane region" description="Helical" evidence="1">
    <location>
        <begin position="280"/>
        <end position="297"/>
    </location>
</feature>
<dbReference type="Pfam" id="PF13347">
    <property type="entry name" value="MFS_2"/>
    <property type="match status" value="1"/>
</dbReference>
<keyword evidence="1" id="KW-1133">Transmembrane helix</keyword>